<keyword evidence="1" id="KW-1133">Transmembrane helix</keyword>
<dbReference type="AlphaFoldDB" id="A0A811L5N1"/>
<feature type="transmembrane region" description="Helical" evidence="1">
    <location>
        <begin position="92"/>
        <end position="111"/>
    </location>
</feature>
<evidence type="ECO:0000313" key="3">
    <source>
        <dbReference type="Proteomes" id="UP000614601"/>
    </source>
</evidence>
<sequence>MRTLQMEEWFLNFTQFQRTAITPETVGTVSNPRLEYALNTTFKSVQFSSFLGGCIVHPIYRIYKLVTRDPAKETTNTTKIIRNASRKLQGRILLAGLAVGPIIGYLLPYFGGVKEPQLKQLCYEHRISGDMLVWDRATVTFGFVGWYWKRFQGMVDGVNLALAYVIAYHYVIKTKTNVLLTDKFKPEELHKTVEEAEQKTDYLKGQFKTKDLFVQKS</sequence>
<accession>A0A811L5N1</accession>
<keyword evidence="1" id="KW-0812">Transmembrane</keyword>
<evidence type="ECO:0000256" key="1">
    <source>
        <dbReference type="SAM" id="Phobius"/>
    </source>
</evidence>
<dbReference type="InterPro" id="IPR013869">
    <property type="entry name" value="DUF1757"/>
</dbReference>
<dbReference type="PANTHER" id="PTHR38636">
    <property type="entry name" value="PROTEIN CBG20488"/>
    <property type="match status" value="1"/>
</dbReference>
<keyword evidence="3" id="KW-1185">Reference proteome</keyword>
<dbReference type="PANTHER" id="PTHR38636:SF2">
    <property type="entry name" value="TRANSCELLULAR CHAPERONE SIGNALING (X)CROSS TISSUE"/>
    <property type="match status" value="1"/>
</dbReference>
<dbReference type="EMBL" id="CAJFCW020000005">
    <property type="protein sequence ID" value="CAG9118232.1"/>
    <property type="molecule type" value="Genomic_DNA"/>
</dbReference>
<dbReference type="EMBL" id="CAJFDH010000005">
    <property type="protein sequence ID" value="CAD5223572.1"/>
    <property type="molecule type" value="Genomic_DNA"/>
</dbReference>
<organism evidence="2 3">
    <name type="scientific">Bursaphelenchus okinawaensis</name>
    <dbReference type="NCBI Taxonomy" id="465554"/>
    <lineage>
        <taxon>Eukaryota</taxon>
        <taxon>Metazoa</taxon>
        <taxon>Ecdysozoa</taxon>
        <taxon>Nematoda</taxon>
        <taxon>Chromadorea</taxon>
        <taxon>Rhabditida</taxon>
        <taxon>Tylenchina</taxon>
        <taxon>Tylenchomorpha</taxon>
        <taxon>Aphelenchoidea</taxon>
        <taxon>Aphelenchoididae</taxon>
        <taxon>Bursaphelenchus</taxon>
    </lineage>
</organism>
<gene>
    <name evidence="2" type="ORF">BOKJ2_LOCUS10342</name>
</gene>
<evidence type="ECO:0000313" key="2">
    <source>
        <dbReference type="EMBL" id="CAD5223572.1"/>
    </source>
</evidence>
<keyword evidence="1" id="KW-0472">Membrane</keyword>
<comment type="caution">
    <text evidence="2">The sequence shown here is derived from an EMBL/GenBank/DDBJ whole genome shotgun (WGS) entry which is preliminary data.</text>
</comment>
<reference evidence="2" key="1">
    <citation type="submission" date="2020-09" db="EMBL/GenBank/DDBJ databases">
        <authorList>
            <person name="Kikuchi T."/>
        </authorList>
    </citation>
    <scope>NUCLEOTIDE SEQUENCE</scope>
    <source>
        <strain evidence="2">SH1</strain>
    </source>
</reference>
<protein>
    <submittedName>
        <fullName evidence="2">Uncharacterized protein</fullName>
    </submittedName>
</protein>
<name>A0A811L5N1_9BILA</name>
<dbReference type="Proteomes" id="UP000614601">
    <property type="component" value="Unassembled WGS sequence"/>
</dbReference>
<dbReference type="OrthoDB" id="5793798at2759"/>
<dbReference type="Pfam" id="PF08560">
    <property type="entry name" value="DUF1757"/>
    <property type="match status" value="1"/>
</dbReference>
<dbReference type="Proteomes" id="UP000783686">
    <property type="component" value="Unassembled WGS sequence"/>
</dbReference>
<proteinExistence type="predicted"/>